<dbReference type="AlphaFoldDB" id="A0A0F9GJ18"/>
<accession>A0A0F9GJ18</accession>
<gene>
    <name evidence="1" type="ORF">LCGC14_2177550</name>
</gene>
<feature type="non-terminal residue" evidence="1">
    <location>
        <position position="587"/>
    </location>
</feature>
<evidence type="ECO:0008006" key="2">
    <source>
        <dbReference type="Google" id="ProtNLM"/>
    </source>
</evidence>
<sequence length="587" mass="60762">MALGDISAVIDSLEFDTDRGQEPYIIHISGDVFVVVYVGVDFHGWMVTFTVDSSGTIGNSVIDSFEFDEAVSLTPRILNISGDTFVIVYYATGSFTKIITIDIDSSGNIAAAITDSLAVAASVSPQKSEPRITPVSGDIYAVVHRNATNGGEAFTVDIDSSGNIGGAAIDSLEFDAVTRDPDIINVSGTMFAVVYQGPDQDGWVATFNIAADGTIDNTVTNTLEYDTTHGTLARILNVSGDVYVISYSGQSPNRIAVKTLTISAAGAISSVIDTLSLGSTPGSYSTPTLVSGNVYAVIYKVGLGPPGFVATFTISSAGAFSAVLDTLELDPVDVYPDIITVPNSTVVCVVYGDGDLDGFAKTASVDVGSPTVTTQAVTSILETTATGNGNVTDLGDSGVTQHGHCWATSTDPTTSDSKTTNGAKGATGAFTSSITGLSTGITYFVRAYATNLGNTSYGDNVTFETDHVPTVTTDTCENVAPDGTTATGRGNITDLGGDDATAHGHCWDTSINPTTANDNIDNGAASVTGTFTSAITGLTPGTVYYTRAFATNTVGITYGGNVRFTASLERAGIIWMEGSNFRGFDEN</sequence>
<comment type="caution">
    <text evidence="1">The sequence shown here is derived from an EMBL/GenBank/DDBJ whole genome shotgun (WGS) entry which is preliminary data.</text>
</comment>
<dbReference type="EMBL" id="LAZR01028252">
    <property type="protein sequence ID" value="KKL63192.1"/>
    <property type="molecule type" value="Genomic_DNA"/>
</dbReference>
<reference evidence="1" key="1">
    <citation type="journal article" date="2015" name="Nature">
        <title>Complex archaea that bridge the gap between prokaryotes and eukaryotes.</title>
        <authorList>
            <person name="Spang A."/>
            <person name="Saw J.H."/>
            <person name="Jorgensen S.L."/>
            <person name="Zaremba-Niedzwiedzka K."/>
            <person name="Martijn J."/>
            <person name="Lind A.E."/>
            <person name="van Eijk R."/>
            <person name="Schleper C."/>
            <person name="Guy L."/>
            <person name="Ettema T.J."/>
        </authorList>
    </citation>
    <scope>NUCLEOTIDE SEQUENCE</scope>
</reference>
<proteinExistence type="predicted"/>
<evidence type="ECO:0000313" key="1">
    <source>
        <dbReference type="EMBL" id="KKL63192.1"/>
    </source>
</evidence>
<protein>
    <recommendedName>
        <fullName evidence="2">Fibronectin type-III domain-containing protein</fullName>
    </recommendedName>
</protein>
<organism evidence="1">
    <name type="scientific">marine sediment metagenome</name>
    <dbReference type="NCBI Taxonomy" id="412755"/>
    <lineage>
        <taxon>unclassified sequences</taxon>
        <taxon>metagenomes</taxon>
        <taxon>ecological metagenomes</taxon>
    </lineage>
</organism>
<name>A0A0F9GJ18_9ZZZZ</name>